<dbReference type="SUPFAM" id="SSF50129">
    <property type="entry name" value="GroES-like"/>
    <property type="match status" value="1"/>
</dbReference>
<keyword evidence="2" id="KW-1185">Reference proteome</keyword>
<accession>A0AAD4QX48</accession>
<proteinExistence type="predicted"/>
<reference evidence="1" key="1">
    <citation type="submission" date="2022-01" db="EMBL/GenBank/DDBJ databases">
        <title>Genome Sequence Resource for Two Populations of Ditylenchus destructor, the Migratory Endoparasitic Phytonematode.</title>
        <authorList>
            <person name="Zhang H."/>
            <person name="Lin R."/>
            <person name="Xie B."/>
        </authorList>
    </citation>
    <scope>NUCLEOTIDE SEQUENCE</scope>
    <source>
        <strain evidence="1">BazhouSP</strain>
    </source>
</reference>
<evidence type="ECO:0000313" key="1">
    <source>
        <dbReference type="EMBL" id="KAI1695696.1"/>
    </source>
</evidence>
<evidence type="ECO:0000313" key="2">
    <source>
        <dbReference type="Proteomes" id="UP001201812"/>
    </source>
</evidence>
<comment type="caution">
    <text evidence="1">The sequence shown here is derived from an EMBL/GenBank/DDBJ whole genome shotgun (WGS) entry which is preliminary data.</text>
</comment>
<organism evidence="1 2">
    <name type="scientific">Ditylenchus destructor</name>
    <dbReference type="NCBI Taxonomy" id="166010"/>
    <lineage>
        <taxon>Eukaryota</taxon>
        <taxon>Metazoa</taxon>
        <taxon>Ecdysozoa</taxon>
        <taxon>Nematoda</taxon>
        <taxon>Chromadorea</taxon>
        <taxon>Rhabditida</taxon>
        <taxon>Tylenchina</taxon>
        <taxon>Tylenchomorpha</taxon>
        <taxon>Sphaerularioidea</taxon>
        <taxon>Anguinidae</taxon>
        <taxon>Anguininae</taxon>
        <taxon>Ditylenchus</taxon>
    </lineage>
</organism>
<dbReference type="Proteomes" id="UP001201812">
    <property type="component" value="Unassembled WGS sequence"/>
</dbReference>
<dbReference type="InterPro" id="IPR011032">
    <property type="entry name" value="GroES-like_sf"/>
</dbReference>
<dbReference type="EMBL" id="JAKKPZ010000381">
    <property type="protein sequence ID" value="KAI1695696.1"/>
    <property type="molecule type" value="Genomic_DNA"/>
</dbReference>
<dbReference type="AlphaFoldDB" id="A0AAD4QX48"/>
<protein>
    <submittedName>
        <fullName evidence="1">Uncharacterized protein</fullName>
    </submittedName>
</protein>
<name>A0AAD4QX48_9BILA</name>
<sequence length="235" mass="26751">MVGDSTGTTCNFDPYGSGEFLSEDFLNATALEEKLTKNILAKTNNTVADFLHTLGIGPTPAIFNKFTEYVAIVYLVLNIIRYVKEGIVFVWKLYQNCSAKKEAEKDERSVRISSMKVSKKAQQLVHYDIAPAAEYVLVHRNETPRKVKIDKIVYPDGPYRGRIVDVGAGTYVAIEKKYRDHEFETGDLVFVKGEGQKVFDDGSQRHLYLYHIREVLAAIKQKKYRDHEFETGDLV</sequence>
<gene>
    <name evidence="1" type="ORF">DdX_19446</name>
</gene>